<protein>
    <submittedName>
        <fullName evidence="3">Uncharacterized protein</fullName>
    </submittedName>
</protein>
<evidence type="ECO:0000256" key="1">
    <source>
        <dbReference type="SAM" id="MobiDB-lite"/>
    </source>
</evidence>
<dbReference type="Proteomes" id="UP000233837">
    <property type="component" value="Unassembled WGS sequence"/>
</dbReference>
<evidence type="ECO:0000313" key="3">
    <source>
        <dbReference type="EMBL" id="PKU74874.1"/>
    </source>
</evidence>
<evidence type="ECO:0000313" key="4">
    <source>
        <dbReference type="Proteomes" id="UP000233837"/>
    </source>
</evidence>
<feature type="compositionally biased region" description="Basic and acidic residues" evidence="1">
    <location>
        <begin position="59"/>
        <end position="72"/>
    </location>
</feature>
<reference evidence="3 4" key="1">
    <citation type="journal article" date="2016" name="Sci. Rep.">
        <title>The Dendrobium catenatum Lindl. genome sequence provides insights into polysaccharide synthase, floral development and adaptive evolution.</title>
        <authorList>
            <person name="Zhang G.Q."/>
            <person name="Xu Q."/>
            <person name="Bian C."/>
            <person name="Tsai W.C."/>
            <person name="Yeh C.M."/>
            <person name="Liu K.W."/>
            <person name="Yoshida K."/>
            <person name="Zhang L.S."/>
            <person name="Chang S.B."/>
            <person name="Chen F."/>
            <person name="Shi Y."/>
            <person name="Su Y.Y."/>
            <person name="Zhang Y.Q."/>
            <person name="Chen L.J."/>
            <person name="Yin Y."/>
            <person name="Lin M."/>
            <person name="Huang H."/>
            <person name="Deng H."/>
            <person name="Wang Z.W."/>
            <person name="Zhu S.L."/>
            <person name="Zhao X."/>
            <person name="Deng C."/>
            <person name="Niu S.C."/>
            <person name="Huang J."/>
            <person name="Wang M."/>
            <person name="Liu G.H."/>
            <person name="Yang H.J."/>
            <person name="Xiao X.J."/>
            <person name="Hsiao Y.Y."/>
            <person name="Wu W.L."/>
            <person name="Chen Y.Y."/>
            <person name="Mitsuda N."/>
            <person name="Ohme-Takagi M."/>
            <person name="Luo Y.B."/>
            <person name="Van de Peer Y."/>
            <person name="Liu Z.J."/>
        </authorList>
    </citation>
    <scope>NUCLEOTIDE SEQUENCE [LARGE SCALE GENOMIC DNA]</scope>
    <source>
        <tissue evidence="3">The whole plant</tissue>
    </source>
</reference>
<feature type="transmembrane region" description="Helical" evidence="2">
    <location>
        <begin position="12"/>
        <end position="29"/>
    </location>
</feature>
<accession>A0A2I0WGS8</accession>
<reference evidence="3 4" key="2">
    <citation type="journal article" date="2017" name="Nature">
        <title>The Apostasia genome and the evolution of orchids.</title>
        <authorList>
            <person name="Zhang G.Q."/>
            <person name="Liu K.W."/>
            <person name="Li Z."/>
            <person name="Lohaus R."/>
            <person name="Hsiao Y.Y."/>
            <person name="Niu S.C."/>
            <person name="Wang J.Y."/>
            <person name="Lin Y.C."/>
            <person name="Xu Q."/>
            <person name="Chen L.J."/>
            <person name="Yoshida K."/>
            <person name="Fujiwara S."/>
            <person name="Wang Z.W."/>
            <person name="Zhang Y.Q."/>
            <person name="Mitsuda N."/>
            <person name="Wang M."/>
            <person name="Liu G.H."/>
            <person name="Pecoraro L."/>
            <person name="Huang H.X."/>
            <person name="Xiao X.J."/>
            <person name="Lin M."/>
            <person name="Wu X.Y."/>
            <person name="Wu W.L."/>
            <person name="Chen Y.Y."/>
            <person name="Chang S.B."/>
            <person name="Sakamoto S."/>
            <person name="Ohme-Takagi M."/>
            <person name="Yagi M."/>
            <person name="Zeng S.J."/>
            <person name="Shen C.Y."/>
            <person name="Yeh C.M."/>
            <person name="Luo Y.B."/>
            <person name="Tsai W.C."/>
            <person name="Van de Peer Y."/>
            <person name="Liu Z.J."/>
        </authorList>
    </citation>
    <scope>NUCLEOTIDE SEQUENCE [LARGE SCALE GENOMIC DNA]</scope>
    <source>
        <tissue evidence="3">The whole plant</tissue>
    </source>
</reference>
<proteinExistence type="predicted"/>
<feature type="region of interest" description="Disordered" evidence="1">
    <location>
        <begin position="45"/>
        <end position="72"/>
    </location>
</feature>
<dbReference type="EMBL" id="KZ502668">
    <property type="protein sequence ID" value="PKU74874.1"/>
    <property type="molecule type" value="Genomic_DNA"/>
</dbReference>
<sequence length="227" mass="26195">MYAESNTVIRRISILVITVPLLVLFFPLWSSVAGVRVFLPPVPHHLVSEPPTTGTRMAESSRRAAPDEDRSQDDLRTVVNNISKEMTELSAEFRFAPDNASPTRRGHAIAERTPRGLPTVYHDYLDSEDDDGMQTGAELFKQEERGYGDHLGARRTRDRPPNHQGEFRVKIDITFFEGRLHIEDYLDSERAVETFFDYMEIPPEKQVKYVMESRENKEIMNDEIVNW</sequence>
<dbReference type="AlphaFoldDB" id="A0A2I0WGS8"/>
<evidence type="ECO:0000256" key="2">
    <source>
        <dbReference type="SAM" id="Phobius"/>
    </source>
</evidence>
<organism evidence="3 4">
    <name type="scientific">Dendrobium catenatum</name>
    <dbReference type="NCBI Taxonomy" id="906689"/>
    <lineage>
        <taxon>Eukaryota</taxon>
        <taxon>Viridiplantae</taxon>
        <taxon>Streptophyta</taxon>
        <taxon>Embryophyta</taxon>
        <taxon>Tracheophyta</taxon>
        <taxon>Spermatophyta</taxon>
        <taxon>Magnoliopsida</taxon>
        <taxon>Liliopsida</taxon>
        <taxon>Asparagales</taxon>
        <taxon>Orchidaceae</taxon>
        <taxon>Epidendroideae</taxon>
        <taxon>Malaxideae</taxon>
        <taxon>Dendrobiinae</taxon>
        <taxon>Dendrobium</taxon>
    </lineage>
</organism>
<keyword evidence="2" id="KW-0812">Transmembrane</keyword>
<name>A0A2I0WGS8_9ASPA</name>
<gene>
    <name evidence="3" type="ORF">MA16_Dca005065</name>
</gene>
<keyword evidence="2" id="KW-0472">Membrane</keyword>
<keyword evidence="2" id="KW-1133">Transmembrane helix</keyword>
<keyword evidence="4" id="KW-1185">Reference proteome</keyword>